<dbReference type="Proteomes" id="UP000003477">
    <property type="component" value="Unassembled WGS sequence"/>
</dbReference>
<evidence type="ECO:0000313" key="1">
    <source>
        <dbReference type="EMBL" id="EHJ09520.1"/>
    </source>
</evidence>
<dbReference type="PATRIC" id="fig|423471.3.peg.5336"/>
<dbReference type="GeneID" id="88768983"/>
<dbReference type="Pfam" id="PF05787">
    <property type="entry name" value="PhoX"/>
    <property type="match status" value="1"/>
</dbReference>
<dbReference type="PANTHER" id="PTHR35399">
    <property type="entry name" value="SLR8030 PROTEIN"/>
    <property type="match status" value="1"/>
</dbReference>
<dbReference type="PANTHER" id="PTHR35399:SF2">
    <property type="entry name" value="DUF839 DOMAIN-CONTAINING PROTEIN"/>
    <property type="match status" value="1"/>
</dbReference>
<reference evidence="1 2" key="1">
    <citation type="journal article" date="2011" name="Front. Microbiol.">
        <title>Two Strains of Crocosphaera watsonii with Highly Conserved Genomes are Distinguished by Strain-Specific Features.</title>
        <authorList>
            <person name="Bench S.R."/>
            <person name="Ilikchyan I.N."/>
            <person name="Tripp H.J."/>
            <person name="Zehr J.P."/>
        </authorList>
    </citation>
    <scope>NUCLEOTIDE SEQUENCE [LARGE SCALE GENOMIC DNA]</scope>
    <source>
        <strain evidence="1 2">WH 0003</strain>
    </source>
</reference>
<proteinExistence type="predicted"/>
<evidence type="ECO:0000313" key="2">
    <source>
        <dbReference type="Proteomes" id="UP000003477"/>
    </source>
</evidence>
<dbReference type="AlphaFoldDB" id="G5JE70"/>
<name>G5JE70_CROWT</name>
<accession>G5JE70</accession>
<sequence length="188" mass="20984">MTFRWDILATGGEPASGGMGFSNPDNLMFDQKGDLWMVTDMSTSRHNREIKDRLKNGEAVRTKSLVGIFGNNTLWYLPLQGENKGIAFPFAIGPMEVEMTGPWLTQDQQTLFLAVQHPGEAYGTRQNIKSEKREFSILTTSGEEFRQTRTVPLGSNWPGNQVNAHPRPAVIAVRRESGEISTLKLKMG</sequence>
<dbReference type="InterPro" id="IPR008557">
    <property type="entry name" value="PhoX"/>
</dbReference>
<dbReference type="EMBL" id="AESD01000936">
    <property type="protein sequence ID" value="EHJ09520.1"/>
    <property type="molecule type" value="Genomic_DNA"/>
</dbReference>
<protein>
    <submittedName>
        <fullName evidence="1">Tat (Twin-arginine translocation) pathway signal sequence domain protein</fullName>
    </submittedName>
</protein>
<gene>
    <name evidence="1" type="ORF">CWATWH0003_B057</name>
</gene>
<comment type="caution">
    <text evidence="1">The sequence shown here is derived from an EMBL/GenBank/DDBJ whole genome shotgun (WGS) entry which is preliminary data.</text>
</comment>
<dbReference type="RefSeq" id="WP_007313437.1">
    <property type="nucleotide sequence ID" value="NZ_AESD01000936.1"/>
</dbReference>
<organism evidence="1 2">
    <name type="scientific">Crocosphaera watsonii WH 0003</name>
    <dbReference type="NCBI Taxonomy" id="423471"/>
    <lineage>
        <taxon>Bacteria</taxon>
        <taxon>Bacillati</taxon>
        <taxon>Cyanobacteriota</taxon>
        <taxon>Cyanophyceae</taxon>
        <taxon>Oscillatoriophycideae</taxon>
        <taxon>Chroococcales</taxon>
        <taxon>Aphanothecaceae</taxon>
        <taxon>Crocosphaera</taxon>
    </lineage>
</organism>